<reference evidence="7" key="1">
    <citation type="submission" date="2022-05" db="EMBL/GenBank/DDBJ databases">
        <title>The Musa troglodytarum L. genome provides insights into the mechanism of non-climacteric behaviour and enrichment of carotenoids.</title>
        <authorList>
            <person name="Wang J."/>
        </authorList>
    </citation>
    <scope>NUCLEOTIDE SEQUENCE</scope>
    <source>
        <tissue evidence="7">Leaf</tissue>
    </source>
</reference>
<dbReference type="GO" id="GO:0000978">
    <property type="term" value="F:RNA polymerase II cis-regulatory region sequence-specific DNA binding"/>
    <property type="evidence" value="ECO:0007669"/>
    <property type="project" value="TreeGrafter"/>
</dbReference>
<evidence type="ECO:0000256" key="3">
    <source>
        <dbReference type="ARBA" id="ARBA00023125"/>
    </source>
</evidence>
<dbReference type="SMART" id="SM00432">
    <property type="entry name" value="MADS"/>
    <property type="match status" value="1"/>
</dbReference>
<protein>
    <recommendedName>
        <fullName evidence="6">MADS-box domain-containing protein</fullName>
    </recommendedName>
</protein>
<proteinExistence type="predicted"/>
<dbReference type="AlphaFoldDB" id="A0A9E7F227"/>
<dbReference type="GO" id="GO:0005634">
    <property type="term" value="C:nucleus"/>
    <property type="evidence" value="ECO:0007669"/>
    <property type="project" value="UniProtKB-SubCell"/>
</dbReference>
<gene>
    <name evidence="7" type="ORF">MUK42_27991</name>
</gene>
<keyword evidence="8" id="KW-1185">Reference proteome</keyword>
<sequence length="49" mass="5438">MKKIENMNARYISFSKRRNGVFVKASELSTLCSADLAANSTPCVARAWT</sequence>
<evidence type="ECO:0000256" key="5">
    <source>
        <dbReference type="ARBA" id="ARBA00023242"/>
    </source>
</evidence>
<dbReference type="EMBL" id="CP097504">
    <property type="protein sequence ID" value="URD88345.1"/>
    <property type="molecule type" value="Genomic_DNA"/>
</dbReference>
<accession>A0A9E7F227</accession>
<dbReference type="SUPFAM" id="SSF55455">
    <property type="entry name" value="SRF-like"/>
    <property type="match status" value="1"/>
</dbReference>
<dbReference type="Pfam" id="PF00319">
    <property type="entry name" value="SRF-TF"/>
    <property type="match status" value="1"/>
</dbReference>
<dbReference type="GO" id="GO:0046983">
    <property type="term" value="F:protein dimerization activity"/>
    <property type="evidence" value="ECO:0007669"/>
    <property type="project" value="InterPro"/>
</dbReference>
<keyword evidence="2" id="KW-0805">Transcription regulation</keyword>
<organism evidence="7 8">
    <name type="scientific">Musa troglodytarum</name>
    <name type="common">fe'i banana</name>
    <dbReference type="NCBI Taxonomy" id="320322"/>
    <lineage>
        <taxon>Eukaryota</taxon>
        <taxon>Viridiplantae</taxon>
        <taxon>Streptophyta</taxon>
        <taxon>Embryophyta</taxon>
        <taxon>Tracheophyta</taxon>
        <taxon>Spermatophyta</taxon>
        <taxon>Magnoliopsida</taxon>
        <taxon>Liliopsida</taxon>
        <taxon>Zingiberales</taxon>
        <taxon>Musaceae</taxon>
        <taxon>Musa</taxon>
    </lineage>
</organism>
<dbReference type="Proteomes" id="UP001055439">
    <property type="component" value="Chromosome 2"/>
</dbReference>
<comment type="subcellular location">
    <subcellularLocation>
        <location evidence="1">Nucleus</location>
    </subcellularLocation>
</comment>
<dbReference type="PANTHER" id="PTHR11945:SF776">
    <property type="entry name" value="AGAMOUS-LIKE 50-RELATED"/>
    <property type="match status" value="1"/>
</dbReference>
<evidence type="ECO:0000256" key="1">
    <source>
        <dbReference type="ARBA" id="ARBA00004123"/>
    </source>
</evidence>
<dbReference type="OrthoDB" id="1390705at2759"/>
<dbReference type="PANTHER" id="PTHR11945">
    <property type="entry name" value="MADS BOX PROTEIN"/>
    <property type="match status" value="1"/>
</dbReference>
<feature type="domain" description="MADS-box" evidence="6">
    <location>
        <begin position="1"/>
        <end position="49"/>
    </location>
</feature>
<name>A0A9E7F227_9LILI</name>
<keyword evidence="5" id="KW-0539">Nucleus</keyword>
<evidence type="ECO:0000313" key="8">
    <source>
        <dbReference type="Proteomes" id="UP001055439"/>
    </source>
</evidence>
<evidence type="ECO:0000313" key="7">
    <source>
        <dbReference type="EMBL" id="URD88345.1"/>
    </source>
</evidence>
<keyword evidence="4" id="KW-0804">Transcription</keyword>
<dbReference type="InterPro" id="IPR036879">
    <property type="entry name" value="TF_MADSbox_sf"/>
</dbReference>
<dbReference type="InterPro" id="IPR002100">
    <property type="entry name" value="TF_MADSbox"/>
</dbReference>
<keyword evidence="3" id="KW-0238">DNA-binding</keyword>
<evidence type="ECO:0000259" key="6">
    <source>
        <dbReference type="SMART" id="SM00432"/>
    </source>
</evidence>
<dbReference type="GO" id="GO:0000981">
    <property type="term" value="F:DNA-binding transcription factor activity, RNA polymerase II-specific"/>
    <property type="evidence" value="ECO:0007669"/>
    <property type="project" value="TreeGrafter"/>
</dbReference>
<evidence type="ECO:0000256" key="4">
    <source>
        <dbReference type="ARBA" id="ARBA00023163"/>
    </source>
</evidence>
<dbReference type="Gene3D" id="3.40.1810.10">
    <property type="entry name" value="Transcription factor, MADS-box"/>
    <property type="match status" value="1"/>
</dbReference>
<evidence type="ECO:0000256" key="2">
    <source>
        <dbReference type="ARBA" id="ARBA00023015"/>
    </source>
</evidence>